<dbReference type="Gene3D" id="3.30.950.30">
    <property type="entry name" value="Schlafen, AAA domain"/>
    <property type="match status" value="1"/>
</dbReference>
<sequence>MDIKKLIADTENKNIEFKETLPNNSQKYIKTVVAFANGIGGKIIFGVSDDTRKIVGIEKEKAFKVVDAITNAISDSCEPAIIPDIYLKTIDEKTLIIVEIDAERQRPYYLKSLGKENGTYVRIAGTTRLADEAMIKELTFEGNNRCFDQSICLGLEITNEDIIKLCNSLKEVALRNAPDSLKHTIKDVTEKQLVSWGILIEKEGKFFPTNAYAILTGNEAFPMHIQCGLFKGNNRAIFVDKRELNGPIYEQIEEAYQFVLRNIHLGAKIKGVYRQDVYEIPPESIRELIINAAIHRSYLDRNNIQIAIYDDRLEVTSPGKLAMGQTIDKMKDGYSKIRNEALANAFSYMNLIEHWGSGIPRIINTVLNAGLKEPEFIGGDIDLRINIYRSQIHDTDLDDLNVDLDDLNVDLDDLNVDLDYQSMNLLKLIHKYPTLTYKEYGLRLNISEATVKRLFNKLKSSKIVKREGSSRNGKWIINKKSL</sequence>
<gene>
    <name evidence="2" type="ORF">B5E75_11335</name>
</gene>
<protein>
    <submittedName>
        <fullName evidence="2">ATP-binding protein</fullName>
    </submittedName>
</protein>
<reference evidence="2 3" key="1">
    <citation type="journal article" date="2018" name="BMC Genomics">
        <title>Whole genome sequencing and function prediction of 133 gut anaerobes isolated from chicken caecum in pure cultures.</title>
        <authorList>
            <person name="Medvecky M."/>
            <person name="Cejkova D."/>
            <person name="Polansky O."/>
            <person name="Karasova D."/>
            <person name="Kubasova T."/>
            <person name="Cizek A."/>
            <person name="Rychlik I."/>
        </authorList>
    </citation>
    <scope>NUCLEOTIDE SEQUENCE [LARGE SCALE GENOMIC DNA]</scope>
    <source>
        <strain evidence="2 3">An13</strain>
    </source>
</reference>
<dbReference type="Pfam" id="PF04326">
    <property type="entry name" value="SLFN_AlbA_2"/>
    <property type="match status" value="1"/>
</dbReference>
<dbReference type="InterPro" id="IPR036390">
    <property type="entry name" value="WH_DNA-bd_sf"/>
</dbReference>
<proteinExistence type="predicted"/>
<evidence type="ECO:0000313" key="3">
    <source>
        <dbReference type="Proteomes" id="UP000195305"/>
    </source>
</evidence>
<dbReference type="Pfam" id="PF13749">
    <property type="entry name" value="HATPase_c_4"/>
    <property type="match status" value="1"/>
</dbReference>
<dbReference type="Gene3D" id="3.30.565.60">
    <property type="match status" value="1"/>
</dbReference>
<evidence type="ECO:0000313" key="2">
    <source>
        <dbReference type="EMBL" id="OUQ33185.1"/>
    </source>
</evidence>
<name>A0A1Y4STD4_9FIRM</name>
<dbReference type="Proteomes" id="UP000195305">
    <property type="component" value="Unassembled WGS sequence"/>
</dbReference>
<dbReference type="AlphaFoldDB" id="A0A1Y4STD4"/>
<dbReference type="RefSeq" id="WP_087359320.1">
    <property type="nucleotide sequence ID" value="NZ_NFLJ01000036.1"/>
</dbReference>
<evidence type="ECO:0000259" key="1">
    <source>
        <dbReference type="Pfam" id="PF04326"/>
    </source>
</evidence>
<keyword evidence="2" id="KW-0067">ATP-binding</keyword>
<dbReference type="OrthoDB" id="9813719at2"/>
<keyword evidence="2" id="KW-0547">Nucleotide-binding</keyword>
<comment type="caution">
    <text evidence="2">The sequence shown here is derived from an EMBL/GenBank/DDBJ whole genome shotgun (WGS) entry which is preliminary data.</text>
</comment>
<dbReference type="InterPro" id="IPR038475">
    <property type="entry name" value="RecG_C_sf"/>
</dbReference>
<dbReference type="InterPro" id="IPR007421">
    <property type="entry name" value="Schlafen_AlbA_2_dom"/>
</dbReference>
<organism evidence="2 3">
    <name type="scientific">Massilimicrobiota timonensis</name>
    <dbReference type="NCBI Taxonomy" id="1776392"/>
    <lineage>
        <taxon>Bacteria</taxon>
        <taxon>Bacillati</taxon>
        <taxon>Bacillota</taxon>
        <taxon>Erysipelotrichia</taxon>
        <taxon>Erysipelotrichales</taxon>
        <taxon>Erysipelotrichaceae</taxon>
        <taxon>Massilimicrobiota</taxon>
    </lineage>
</organism>
<dbReference type="PANTHER" id="PTHR30595">
    <property type="entry name" value="GLPR-RELATED TRANSCRIPTIONAL REPRESSOR"/>
    <property type="match status" value="1"/>
</dbReference>
<keyword evidence="3" id="KW-1185">Reference proteome</keyword>
<dbReference type="GO" id="GO:0005524">
    <property type="term" value="F:ATP binding"/>
    <property type="evidence" value="ECO:0007669"/>
    <property type="project" value="UniProtKB-KW"/>
</dbReference>
<dbReference type="EMBL" id="NFLJ01000036">
    <property type="protein sequence ID" value="OUQ33185.1"/>
    <property type="molecule type" value="Genomic_DNA"/>
</dbReference>
<dbReference type="InterPro" id="IPR038461">
    <property type="entry name" value="Schlafen_AlbA_2_dom_sf"/>
</dbReference>
<accession>A0A1Y4STD4</accession>
<feature type="domain" description="Schlafen AlbA-2" evidence="1">
    <location>
        <begin position="11"/>
        <end position="130"/>
    </location>
</feature>
<dbReference type="PANTHER" id="PTHR30595:SF6">
    <property type="entry name" value="SCHLAFEN ALBA-2 DOMAIN-CONTAINING PROTEIN"/>
    <property type="match status" value="1"/>
</dbReference>
<dbReference type="SUPFAM" id="SSF46785">
    <property type="entry name" value="Winged helix' DNA-binding domain"/>
    <property type="match status" value="1"/>
</dbReference>